<dbReference type="Proteomes" id="UP000188937">
    <property type="component" value="Chromosome"/>
</dbReference>
<feature type="transmembrane region" description="Helical" evidence="1">
    <location>
        <begin position="136"/>
        <end position="154"/>
    </location>
</feature>
<name>A0A1U9KCR2_ACEAC</name>
<protein>
    <submittedName>
        <fullName evidence="2">Uncharacterized protein</fullName>
    </submittedName>
</protein>
<dbReference type="AlphaFoldDB" id="A0A1U9KCR2"/>
<evidence type="ECO:0000256" key="1">
    <source>
        <dbReference type="SAM" id="Phobius"/>
    </source>
</evidence>
<evidence type="ECO:0000313" key="2">
    <source>
        <dbReference type="EMBL" id="AQS83594.1"/>
    </source>
</evidence>
<keyword evidence="1" id="KW-0472">Membrane</keyword>
<evidence type="ECO:0000313" key="3">
    <source>
        <dbReference type="Proteomes" id="UP000188937"/>
    </source>
</evidence>
<gene>
    <name evidence="2" type="ORF">A0U92_01095</name>
</gene>
<dbReference type="OrthoDB" id="7222003at2"/>
<keyword evidence="3" id="KW-1185">Reference proteome</keyword>
<dbReference type="EMBL" id="CP014692">
    <property type="protein sequence ID" value="AQS83594.1"/>
    <property type="molecule type" value="Genomic_DNA"/>
</dbReference>
<accession>A0A1U9KCR2</accession>
<proteinExistence type="predicted"/>
<keyword evidence="1" id="KW-1133">Transmembrane helix</keyword>
<dbReference type="STRING" id="435.A0U92_01095"/>
<reference evidence="2 3" key="1">
    <citation type="submission" date="2016-03" db="EMBL/GenBank/DDBJ databases">
        <title>Acetic acid bacteria sequencing.</title>
        <authorList>
            <person name="Brandt J."/>
            <person name="Jakob F."/>
            <person name="Vogel R.F."/>
        </authorList>
    </citation>
    <scope>NUCLEOTIDE SEQUENCE [LARGE SCALE GENOMIC DNA]</scope>
    <source>
        <strain evidence="2 3">TMW2.1153</strain>
    </source>
</reference>
<dbReference type="RefSeq" id="WP_077811621.1">
    <property type="nucleotide sequence ID" value="NZ_CP014692.1"/>
</dbReference>
<dbReference type="KEGG" id="aace:A0U92_01095"/>
<sequence>MDINIFGKPFWLYGIEGTVYGLRMWTSTSVQTSGPTITYETGPGVYTSHGPKVTSTVNQHQECWIKSLGGRQKQLLGTYALADTQIVQVVWGALKGVEVGNNLVVRNVSTGAGWTVNGSLPFAITGHGVWRLTGQYIVAILISIAVVDTFWWMNGLPPSHSLLGNPHAPDYSRLIVSAFGIAFLLGLAGFIHRTRLMNSNHRQAMAIIQKAITDNPDFLKSLEK</sequence>
<organism evidence="2 3">
    <name type="scientific">Acetobacter aceti</name>
    <dbReference type="NCBI Taxonomy" id="435"/>
    <lineage>
        <taxon>Bacteria</taxon>
        <taxon>Pseudomonadati</taxon>
        <taxon>Pseudomonadota</taxon>
        <taxon>Alphaproteobacteria</taxon>
        <taxon>Acetobacterales</taxon>
        <taxon>Acetobacteraceae</taxon>
        <taxon>Acetobacter</taxon>
        <taxon>Acetobacter subgen. Acetobacter</taxon>
    </lineage>
</organism>
<keyword evidence="1" id="KW-0812">Transmembrane</keyword>
<feature type="transmembrane region" description="Helical" evidence="1">
    <location>
        <begin position="174"/>
        <end position="192"/>
    </location>
</feature>